<reference evidence="1 2" key="1">
    <citation type="journal article" date="2012" name="Front. Microbiol.">
        <title>Complete genome of Ignavibacterium album, a metabolically versatile, flagellated, facultative anaerobe from the phylum Chlorobi.</title>
        <authorList>
            <person name="Liu Z."/>
            <person name="Frigaard N.-U."/>
            <person name="Vogl K."/>
            <person name="Iino T."/>
            <person name="Ohkuma M."/>
            <person name="Overmann J."/>
            <person name="Bryant D.A."/>
        </authorList>
    </citation>
    <scope>NUCLEOTIDE SEQUENCE [LARGE SCALE GENOMIC DNA]</scope>
    <source>
        <strain evidence="2">DSM 19864 / JCM 16511 / NBRC 101810 / Mat9-16</strain>
    </source>
</reference>
<dbReference type="SUPFAM" id="SSF56925">
    <property type="entry name" value="OMPA-like"/>
    <property type="match status" value="1"/>
</dbReference>
<accession>I0ALM0</accession>
<gene>
    <name evidence="1" type="ordered locus">IALB_2172</name>
</gene>
<dbReference type="Proteomes" id="UP000007394">
    <property type="component" value="Chromosome"/>
</dbReference>
<dbReference type="EMBL" id="CP003418">
    <property type="protein sequence ID" value="AFH49877.1"/>
    <property type="molecule type" value="Genomic_DNA"/>
</dbReference>
<name>I0ALM0_IGNAJ</name>
<dbReference type="KEGG" id="ial:IALB_2172"/>
<keyword evidence="2" id="KW-1185">Reference proteome</keyword>
<dbReference type="AlphaFoldDB" id="I0ALM0"/>
<evidence type="ECO:0008006" key="3">
    <source>
        <dbReference type="Google" id="ProtNLM"/>
    </source>
</evidence>
<protein>
    <recommendedName>
        <fullName evidence="3">Outer membrane protein beta-barrel domain-containing protein</fullName>
    </recommendedName>
</protein>
<dbReference type="InterPro" id="IPR011250">
    <property type="entry name" value="OMP/PagP_B-barrel"/>
</dbReference>
<organism evidence="1 2">
    <name type="scientific">Ignavibacterium album (strain DSM 19864 / JCM 16511 / NBRC 101810 / Mat9-16)</name>
    <dbReference type="NCBI Taxonomy" id="945713"/>
    <lineage>
        <taxon>Bacteria</taxon>
        <taxon>Pseudomonadati</taxon>
        <taxon>Ignavibacteriota</taxon>
        <taxon>Ignavibacteria</taxon>
        <taxon>Ignavibacteriales</taxon>
        <taxon>Ignavibacteriaceae</taxon>
        <taxon>Ignavibacterium</taxon>
    </lineage>
</organism>
<dbReference type="HOGENOM" id="CLU_1270890_0_0_10"/>
<dbReference type="STRING" id="945713.IALB_2172"/>
<evidence type="ECO:0000313" key="1">
    <source>
        <dbReference type="EMBL" id="AFH49877.1"/>
    </source>
</evidence>
<proteinExistence type="predicted"/>
<sequence length="217" mass="24924">MLKSKLFFILFLISIIVLFAQGNKSFSSIDFGVYGGINFYHTNEMRGDFLVEFKSNLFKSTNLQVSAGYIRSVQPYFSSVSKYSQNTIDTTPRFFATKYDIINKHYDIFPVSLGVQFIVFEGSLSPYISINAVYNFMNSFIETSPPKVWSYNSIDEIPDEFKEIPEVVELPTNSLGILFGIGATYNISGALNFDIRYMFKYDNKIINTHHFIMGIYF</sequence>
<dbReference type="RefSeq" id="WP_014561026.1">
    <property type="nucleotide sequence ID" value="NC_017464.1"/>
</dbReference>
<evidence type="ECO:0000313" key="2">
    <source>
        <dbReference type="Proteomes" id="UP000007394"/>
    </source>
</evidence>